<evidence type="ECO:0000259" key="1">
    <source>
        <dbReference type="PROSITE" id="PS51186"/>
    </source>
</evidence>
<dbReference type="CDD" id="cd04301">
    <property type="entry name" value="NAT_SF"/>
    <property type="match status" value="1"/>
</dbReference>
<dbReference type="EMBL" id="VDFQ02000005">
    <property type="protein sequence ID" value="KAA1420454.1"/>
    <property type="molecule type" value="Genomic_DNA"/>
</dbReference>
<dbReference type="SUPFAM" id="SSF55729">
    <property type="entry name" value="Acyl-CoA N-acyltransferases (Nat)"/>
    <property type="match status" value="1"/>
</dbReference>
<dbReference type="Pfam" id="PF13302">
    <property type="entry name" value="Acetyltransf_3"/>
    <property type="match status" value="1"/>
</dbReference>
<accession>A0A5Q6RR28</accession>
<evidence type="ECO:0000313" key="2">
    <source>
        <dbReference type="EMBL" id="KAA1420454.1"/>
    </source>
</evidence>
<dbReference type="AlphaFoldDB" id="A0A5Q6RR28"/>
<dbReference type="PANTHER" id="PTHR43441">
    <property type="entry name" value="RIBOSOMAL-PROTEIN-SERINE ACETYLTRANSFERASE"/>
    <property type="match status" value="1"/>
</dbReference>
<gene>
    <name evidence="2" type="ORF">FE697_015935</name>
</gene>
<dbReference type="InterPro" id="IPR016181">
    <property type="entry name" value="Acyl_CoA_acyltransferase"/>
</dbReference>
<dbReference type="OrthoDB" id="3402863at2"/>
<dbReference type="GO" id="GO:1990189">
    <property type="term" value="F:protein N-terminal-serine acetyltransferase activity"/>
    <property type="evidence" value="ECO:0007669"/>
    <property type="project" value="TreeGrafter"/>
</dbReference>
<sequence length="172" mass="18770">MVPLPRVRIIHLSPETLRALAEGDLDAANATAPVPLSDAFVGEDFLGVWRIRAQQVIDDPPSAAWITGAVWDEDSRRAVGRAGFHGPPDDDGMVEIGYAVDPEVRRRGYARAAFEVLLARADADPAVRVVRVTIAPDNAASRNLVLPYGFVEVGEQWDEEDGLEIVYERPTA</sequence>
<reference evidence="2 3" key="1">
    <citation type="submission" date="2019-09" db="EMBL/GenBank/DDBJ databases">
        <title>Mumia zhuanghuii sp. nov. isolated from the intestinal contents of plateau pika (Ochotona curzoniae) in the Qinghai-Tibet plateau of China.</title>
        <authorList>
            <person name="Tian Z."/>
        </authorList>
    </citation>
    <scope>NUCLEOTIDE SEQUENCE [LARGE SCALE GENOMIC DNA]</scope>
    <source>
        <strain evidence="3">350</strain>
    </source>
</reference>
<dbReference type="PROSITE" id="PS51186">
    <property type="entry name" value="GNAT"/>
    <property type="match status" value="1"/>
</dbReference>
<dbReference type="InterPro" id="IPR000182">
    <property type="entry name" value="GNAT_dom"/>
</dbReference>
<proteinExistence type="predicted"/>
<dbReference type="InterPro" id="IPR051908">
    <property type="entry name" value="Ribosomal_N-acetyltransferase"/>
</dbReference>
<protein>
    <submittedName>
        <fullName evidence="2">GNAT family N-acetyltransferase</fullName>
    </submittedName>
</protein>
<dbReference type="Proteomes" id="UP000307768">
    <property type="component" value="Unassembled WGS sequence"/>
</dbReference>
<dbReference type="Gene3D" id="3.40.630.30">
    <property type="match status" value="1"/>
</dbReference>
<keyword evidence="2" id="KW-0808">Transferase</keyword>
<dbReference type="GO" id="GO:0005737">
    <property type="term" value="C:cytoplasm"/>
    <property type="evidence" value="ECO:0007669"/>
    <property type="project" value="TreeGrafter"/>
</dbReference>
<dbReference type="GO" id="GO:0008999">
    <property type="term" value="F:protein-N-terminal-alanine acetyltransferase activity"/>
    <property type="evidence" value="ECO:0007669"/>
    <property type="project" value="TreeGrafter"/>
</dbReference>
<feature type="domain" description="N-acetyltransferase" evidence="1">
    <location>
        <begin position="15"/>
        <end position="172"/>
    </location>
</feature>
<comment type="caution">
    <text evidence="2">The sequence shown here is derived from an EMBL/GenBank/DDBJ whole genome shotgun (WGS) entry which is preliminary data.</text>
</comment>
<evidence type="ECO:0000313" key="3">
    <source>
        <dbReference type="Proteomes" id="UP000307768"/>
    </source>
</evidence>
<organism evidence="2 3">
    <name type="scientific">Mumia zhuanghuii</name>
    <dbReference type="NCBI Taxonomy" id="2585211"/>
    <lineage>
        <taxon>Bacteria</taxon>
        <taxon>Bacillati</taxon>
        <taxon>Actinomycetota</taxon>
        <taxon>Actinomycetes</taxon>
        <taxon>Propionibacteriales</taxon>
        <taxon>Nocardioidaceae</taxon>
        <taxon>Mumia</taxon>
    </lineage>
</organism>
<name>A0A5Q6RR28_9ACTN</name>
<dbReference type="PANTHER" id="PTHR43441:SF6">
    <property type="entry name" value="N-ACETYLTRANSFERASE DOMAIN-CONTAINING PROTEIN"/>
    <property type="match status" value="1"/>
</dbReference>